<dbReference type="CDD" id="cd14447">
    <property type="entry name" value="SPX"/>
    <property type="match status" value="1"/>
</dbReference>
<dbReference type="AlphaFoldDB" id="A0A5B8MW55"/>
<name>A0A5B8MW55_9CHLO</name>
<feature type="domain" description="SPX" evidence="4">
    <location>
        <begin position="1"/>
        <end position="140"/>
    </location>
</feature>
<evidence type="ECO:0000256" key="2">
    <source>
        <dbReference type="SAM" id="MobiDB-lite"/>
    </source>
</evidence>
<dbReference type="PANTHER" id="PTHR12210">
    <property type="entry name" value="DULLARD PROTEIN PHOSPHATASE"/>
    <property type="match status" value="1"/>
</dbReference>
<comment type="subcellular location">
    <subcellularLocation>
        <location evidence="1">Mitochondrion inner membrane</location>
        <topology evidence="1">Single-pass membrane protein</topology>
    </subcellularLocation>
</comment>
<dbReference type="Pfam" id="PF03031">
    <property type="entry name" value="NIF"/>
    <property type="match status" value="1"/>
</dbReference>
<accession>A0A5B8MW55</accession>
<dbReference type="STRING" id="1764295.A0A5B8MW55"/>
<evidence type="ECO:0000256" key="1">
    <source>
        <dbReference type="RuleBase" id="RU365079"/>
    </source>
</evidence>
<evidence type="ECO:0000259" key="4">
    <source>
        <dbReference type="PROSITE" id="PS51382"/>
    </source>
</evidence>
<dbReference type="Gene3D" id="3.40.50.1000">
    <property type="entry name" value="HAD superfamily/HAD-like"/>
    <property type="match status" value="1"/>
</dbReference>
<dbReference type="InterPro" id="IPR036412">
    <property type="entry name" value="HAD-like_sf"/>
</dbReference>
<comment type="function">
    <text evidence="1">Essential component of the TIM23 complex, a complex that mediates the translocation of transit peptide-containing proteins across the mitochondrial inner membrane.</text>
</comment>
<keyword evidence="6" id="KW-1185">Reference proteome</keyword>
<keyword evidence="1" id="KW-0813">Transport</keyword>
<dbReference type="InterPro" id="IPR050365">
    <property type="entry name" value="TIM50"/>
</dbReference>
<dbReference type="SMART" id="SM00577">
    <property type="entry name" value="CPDc"/>
    <property type="match status" value="1"/>
</dbReference>
<dbReference type="GO" id="GO:0015031">
    <property type="term" value="P:protein transport"/>
    <property type="evidence" value="ECO:0007669"/>
    <property type="project" value="UniProtKB-KW"/>
</dbReference>
<sequence>MKFGKQLGKGAIRRWVAFYINYNLVKTTLGGEGESNARAENASQQEQQLRGPRSVSDSFAAALQSEVHRCSSFFVEKVEELEALVKRGEGTESTDEQLAEACLEVLELRRFAFLNCMAIVKVVKKRNKVLRDAIASGKVEEISALSVLMHQSFFSCPRFGALVGTAESVFLGLSEAKTGEEGAASSWTSHGPIRRTRALGRLTVVLDLDQTMILCLAQSKILSLSRSREAEENVKSLQFWNVRMEHVRYPVKVFIRPGLREFLRGLASMNVDVIVFTAGIEAYARPILDKIEAFASIKFLRRLYRNSTTRTEQYNTVKDLSTLDLDLARTVLLDDNPMSFSLQPNNGVPVMPFSPLVSEQEGYLVQLLPVLEACEREPDVRPFLRQKYKMHGWFTQLGVHCPEEEQGERPGLQSLVRDFAQQIPVHHGTTSMPPSPRRLRMA</sequence>
<comment type="similarity">
    <text evidence="1">Belongs to the TIM50 family.</text>
</comment>
<reference evidence="5 6" key="1">
    <citation type="submission" date="2018-07" db="EMBL/GenBank/DDBJ databases">
        <title>The complete nuclear genome of the prasinophyte Chloropicon primus (CCMP1205).</title>
        <authorList>
            <person name="Pombert J.-F."/>
            <person name="Otis C."/>
            <person name="Turmel M."/>
            <person name="Lemieux C."/>
        </authorList>
    </citation>
    <scope>NUCLEOTIDE SEQUENCE [LARGE SCALE GENOMIC DNA]</scope>
    <source>
        <strain evidence="5 6">CCMP1205</strain>
    </source>
</reference>
<proteinExistence type="inferred from homology"/>
<dbReference type="OrthoDB" id="277011at2759"/>
<dbReference type="PROSITE" id="PS51382">
    <property type="entry name" value="SPX"/>
    <property type="match status" value="1"/>
</dbReference>
<keyword evidence="1" id="KW-0811">Translocation</keyword>
<dbReference type="InterPro" id="IPR004274">
    <property type="entry name" value="FCP1_dom"/>
</dbReference>
<dbReference type="SUPFAM" id="SSF56784">
    <property type="entry name" value="HAD-like"/>
    <property type="match status" value="1"/>
</dbReference>
<gene>
    <name evidence="5" type="ORF">A3770_11p63730</name>
</gene>
<keyword evidence="1" id="KW-0653">Protein transport</keyword>
<dbReference type="Proteomes" id="UP000316726">
    <property type="component" value="Chromosome 11"/>
</dbReference>
<evidence type="ECO:0000313" key="5">
    <source>
        <dbReference type="EMBL" id="QDZ23855.1"/>
    </source>
</evidence>
<keyword evidence="1" id="KW-0496">Mitochondrion</keyword>
<dbReference type="InterPro" id="IPR004331">
    <property type="entry name" value="SPX_dom"/>
</dbReference>
<feature type="domain" description="FCP1 homology" evidence="3">
    <location>
        <begin position="197"/>
        <end position="374"/>
    </location>
</feature>
<dbReference type="PROSITE" id="PS50969">
    <property type="entry name" value="FCP1"/>
    <property type="match status" value="1"/>
</dbReference>
<dbReference type="EMBL" id="CP031044">
    <property type="protein sequence ID" value="QDZ23855.1"/>
    <property type="molecule type" value="Genomic_DNA"/>
</dbReference>
<protein>
    <recommendedName>
        <fullName evidence="1">Mitochondrial import inner membrane translocase subunit TIM50</fullName>
    </recommendedName>
</protein>
<dbReference type="CDD" id="cd07521">
    <property type="entry name" value="HAD_FCP1-like"/>
    <property type="match status" value="1"/>
</dbReference>
<evidence type="ECO:0000313" key="6">
    <source>
        <dbReference type="Proteomes" id="UP000316726"/>
    </source>
</evidence>
<dbReference type="InterPro" id="IPR023214">
    <property type="entry name" value="HAD_sf"/>
</dbReference>
<organism evidence="5 6">
    <name type="scientific">Chloropicon primus</name>
    <dbReference type="NCBI Taxonomy" id="1764295"/>
    <lineage>
        <taxon>Eukaryota</taxon>
        <taxon>Viridiplantae</taxon>
        <taxon>Chlorophyta</taxon>
        <taxon>Chloropicophyceae</taxon>
        <taxon>Chloropicales</taxon>
        <taxon>Chloropicaceae</taxon>
        <taxon>Chloropicon</taxon>
    </lineage>
</organism>
<evidence type="ECO:0000259" key="3">
    <source>
        <dbReference type="PROSITE" id="PS50969"/>
    </source>
</evidence>
<comment type="subunit">
    <text evidence="1">Component of the TIM23 complex.</text>
</comment>
<dbReference type="GO" id="GO:0005744">
    <property type="term" value="C:TIM23 mitochondrial import inner membrane translocase complex"/>
    <property type="evidence" value="ECO:0007669"/>
    <property type="project" value="UniProtKB-UniRule"/>
</dbReference>
<keyword evidence="1" id="KW-0809">Transit peptide</keyword>
<feature type="region of interest" description="Disordered" evidence="2">
    <location>
        <begin position="34"/>
        <end position="53"/>
    </location>
</feature>